<dbReference type="Gene3D" id="3.40.50.2000">
    <property type="entry name" value="Glycogen Phosphorylase B"/>
    <property type="match status" value="2"/>
</dbReference>
<reference evidence="4 5" key="1">
    <citation type="submission" date="2018-05" db="EMBL/GenBank/DDBJ databases">
        <title>Coraliomargarita sinensis sp. nov., isolated from a marine solar saltern.</title>
        <authorList>
            <person name="Zhou L.Y."/>
        </authorList>
    </citation>
    <scope>NUCLEOTIDE SEQUENCE [LARGE SCALE GENOMIC DNA]</scope>
    <source>
        <strain evidence="4 5">WN38</strain>
    </source>
</reference>
<evidence type="ECO:0000259" key="2">
    <source>
        <dbReference type="Pfam" id="PF00534"/>
    </source>
</evidence>
<dbReference type="SUPFAM" id="SSF53756">
    <property type="entry name" value="UDP-Glycosyltransferase/glycogen phosphorylase"/>
    <property type="match status" value="1"/>
</dbReference>
<dbReference type="GO" id="GO:0016757">
    <property type="term" value="F:glycosyltransferase activity"/>
    <property type="evidence" value="ECO:0007669"/>
    <property type="project" value="InterPro"/>
</dbReference>
<dbReference type="RefSeq" id="WP_110130673.1">
    <property type="nucleotide sequence ID" value="NZ_QHJQ01000004.1"/>
</dbReference>
<dbReference type="OrthoDB" id="9797829at2"/>
<protein>
    <submittedName>
        <fullName evidence="4">Glycosyltransferase family 1 protein</fullName>
    </submittedName>
</protein>
<dbReference type="CDD" id="cd03809">
    <property type="entry name" value="GT4_MtfB-like"/>
    <property type="match status" value="1"/>
</dbReference>
<evidence type="ECO:0000313" key="5">
    <source>
        <dbReference type="Proteomes" id="UP000247099"/>
    </source>
</evidence>
<accession>A0A317ZJV6</accession>
<dbReference type="Proteomes" id="UP000247099">
    <property type="component" value="Unassembled WGS sequence"/>
</dbReference>
<dbReference type="Pfam" id="PF00534">
    <property type="entry name" value="Glycos_transf_1"/>
    <property type="match status" value="1"/>
</dbReference>
<evidence type="ECO:0000256" key="1">
    <source>
        <dbReference type="ARBA" id="ARBA00022679"/>
    </source>
</evidence>
<evidence type="ECO:0000313" key="4">
    <source>
        <dbReference type="EMBL" id="PXA04218.1"/>
    </source>
</evidence>
<feature type="domain" description="Glycosyltransferase subfamily 4-like N-terminal" evidence="3">
    <location>
        <begin position="59"/>
        <end position="177"/>
    </location>
</feature>
<evidence type="ECO:0000259" key="3">
    <source>
        <dbReference type="Pfam" id="PF13439"/>
    </source>
</evidence>
<dbReference type="InterPro" id="IPR028098">
    <property type="entry name" value="Glyco_trans_4-like_N"/>
</dbReference>
<comment type="caution">
    <text evidence="4">The sequence shown here is derived from an EMBL/GenBank/DDBJ whole genome shotgun (WGS) entry which is preliminary data.</text>
</comment>
<gene>
    <name evidence="4" type="ORF">DDZ13_06670</name>
</gene>
<dbReference type="InterPro" id="IPR001296">
    <property type="entry name" value="Glyco_trans_1"/>
</dbReference>
<dbReference type="EMBL" id="QHJQ01000004">
    <property type="protein sequence ID" value="PXA04218.1"/>
    <property type="molecule type" value="Genomic_DNA"/>
</dbReference>
<keyword evidence="5" id="KW-1185">Reference proteome</keyword>
<dbReference type="InParanoid" id="A0A317ZJV6"/>
<feature type="domain" description="Glycosyl transferase family 1" evidence="2">
    <location>
        <begin position="200"/>
        <end position="315"/>
    </location>
</feature>
<dbReference type="PANTHER" id="PTHR46401">
    <property type="entry name" value="GLYCOSYLTRANSFERASE WBBK-RELATED"/>
    <property type="match status" value="1"/>
</dbReference>
<dbReference type="AlphaFoldDB" id="A0A317ZJV6"/>
<proteinExistence type="predicted"/>
<name>A0A317ZJV6_9BACT</name>
<dbReference type="GO" id="GO:0009103">
    <property type="term" value="P:lipopolysaccharide biosynthetic process"/>
    <property type="evidence" value="ECO:0007669"/>
    <property type="project" value="TreeGrafter"/>
</dbReference>
<sequence>MRIILIGNYPPDQQWSMRRFTGQLKEGVEALGASVEVYLPPVIVGKLGARGYGLGKWLGYVDKYLITPTLLRRKLRRVPPNTIVHICDHSNSIYVKALGKRPHLITCHDLLAIRSAHGEISQNQTKWSGRLQQKMILKGLKRSRQIVSVSEATRRDVARLVGNRSELQYLVPNSLNDDFIEETQAGGKDREKKGPPRRNLFNGMPYIIHIGGEKWYKNRSAVLEIFASLQKDGNQLQLVVVGPRFSDAALEKSGCLQMKEKIHYFSGISDHDLRGLYRNAELLLFPSLIEGFGWPILEAQACGCPVATFAIEPMSSLNALPELTAGDGTGGNDDIIKLVAACQNQLVLSHRERSPQKDKIRQFAAKFSNQASAEAYMEIYRGLLLNAGES</sequence>
<organism evidence="4 5">
    <name type="scientific">Coraliomargarita sinensis</name>
    <dbReference type="NCBI Taxonomy" id="2174842"/>
    <lineage>
        <taxon>Bacteria</taxon>
        <taxon>Pseudomonadati</taxon>
        <taxon>Verrucomicrobiota</taxon>
        <taxon>Opitutia</taxon>
        <taxon>Puniceicoccales</taxon>
        <taxon>Coraliomargaritaceae</taxon>
        <taxon>Coraliomargarita</taxon>
    </lineage>
</organism>
<dbReference type="Pfam" id="PF13439">
    <property type="entry name" value="Glyco_transf_4"/>
    <property type="match status" value="1"/>
</dbReference>
<dbReference type="PANTHER" id="PTHR46401:SF2">
    <property type="entry name" value="GLYCOSYLTRANSFERASE WBBK-RELATED"/>
    <property type="match status" value="1"/>
</dbReference>
<keyword evidence="1 4" id="KW-0808">Transferase</keyword>